<evidence type="ECO:0000256" key="1">
    <source>
        <dbReference type="SAM" id="MobiDB-lite"/>
    </source>
</evidence>
<dbReference type="PANTHER" id="PTHR13523:SF14">
    <property type="entry name" value="CHCH DOMAIN-CONTAINING PROTEIN"/>
    <property type="match status" value="1"/>
</dbReference>
<dbReference type="GO" id="GO:0007005">
    <property type="term" value="P:mitochondrion organization"/>
    <property type="evidence" value="ECO:0007669"/>
    <property type="project" value="InterPro"/>
</dbReference>
<dbReference type="AlphaFoldDB" id="A0A816JUV8"/>
<evidence type="ECO:0000313" key="2">
    <source>
        <dbReference type="EMBL" id="CAF1906786.1"/>
    </source>
</evidence>
<organism evidence="2">
    <name type="scientific">Brassica napus</name>
    <name type="common">Rape</name>
    <dbReference type="NCBI Taxonomy" id="3708"/>
    <lineage>
        <taxon>Eukaryota</taxon>
        <taxon>Viridiplantae</taxon>
        <taxon>Streptophyta</taxon>
        <taxon>Embryophyta</taxon>
        <taxon>Tracheophyta</taxon>
        <taxon>Spermatophyta</taxon>
        <taxon>Magnoliopsida</taxon>
        <taxon>eudicotyledons</taxon>
        <taxon>Gunneridae</taxon>
        <taxon>Pentapetalae</taxon>
        <taxon>rosids</taxon>
        <taxon>malvids</taxon>
        <taxon>Brassicales</taxon>
        <taxon>Brassicaceae</taxon>
        <taxon>Brassiceae</taxon>
        <taxon>Brassica</taxon>
    </lineage>
</organism>
<accession>A0A816JUV8</accession>
<dbReference type="EMBL" id="HG994366">
    <property type="protein sequence ID" value="CAF1906786.1"/>
    <property type="molecule type" value="Genomic_DNA"/>
</dbReference>
<dbReference type="Proteomes" id="UP001295469">
    <property type="component" value="Chromosome C02"/>
</dbReference>
<dbReference type="PANTHER" id="PTHR13523">
    <property type="entry name" value="COILED-COIL-HELIX-COILED-COIL-HELIX DOMAIN CONTAINING 2/NUR77"/>
    <property type="match status" value="1"/>
</dbReference>
<feature type="compositionally biased region" description="Basic and acidic residues" evidence="1">
    <location>
        <begin position="118"/>
        <end position="127"/>
    </location>
</feature>
<proteinExistence type="predicted"/>
<gene>
    <name evidence="2" type="ORF">DARMORV10_C02P26990.1</name>
</gene>
<name>A0A816JUV8_BRANA</name>
<dbReference type="PROSITE" id="PS51808">
    <property type="entry name" value="CHCH"/>
    <property type="match status" value="1"/>
</dbReference>
<reference evidence="2" key="1">
    <citation type="submission" date="2021-01" db="EMBL/GenBank/DDBJ databases">
        <authorList>
            <consortium name="Genoscope - CEA"/>
            <person name="William W."/>
        </authorList>
    </citation>
    <scope>NUCLEOTIDE SEQUENCE</scope>
</reference>
<feature type="region of interest" description="Disordered" evidence="1">
    <location>
        <begin position="104"/>
        <end position="131"/>
    </location>
</feature>
<protein>
    <submittedName>
        <fullName evidence="2">(rape) hypothetical protein</fullName>
    </submittedName>
</protein>
<dbReference type="InterPro" id="IPR055304">
    <property type="entry name" value="CHCHD2/10-like"/>
</dbReference>
<sequence length="215" mass="24133">MKSEIGQAKMSTGLLLSFLQRSAFLQMMIIHDVQTSQASSWTSWMHDHLVYNRLLKFNHVVGVGQFYGSPALTYSISVVVKNRQSRSNILHLCGGGRKSYSTGAKFRSSPLFNKKSKPAKDEKDEKAPPPAKVVTLPVESRRESFFSSIADEKVEVAAVSAIDDNDKFKDYTESCSISYKAFEECLNAEGNKLSKCHIFMDSLFECRKNSSSFNF</sequence>